<dbReference type="InterPro" id="IPR011919">
    <property type="entry name" value="Cell_div_ZipA"/>
</dbReference>
<keyword evidence="4 9" id="KW-0812">Transmembrane</keyword>
<dbReference type="GO" id="GO:0000917">
    <property type="term" value="P:division septum assembly"/>
    <property type="evidence" value="ECO:0007669"/>
    <property type="project" value="TreeGrafter"/>
</dbReference>
<evidence type="ECO:0000256" key="3">
    <source>
        <dbReference type="ARBA" id="ARBA00022618"/>
    </source>
</evidence>
<feature type="transmembrane region" description="Helical" evidence="10">
    <location>
        <begin position="6"/>
        <end position="23"/>
    </location>
</feature>
<dbReference type="InterPro" id="IPR036765">
    <property type="entry name" value="ZipA_FtsZ-bd_C_sf"/>
</dbReference>
<dbReference type="AlphaFoldDB" id="A0A1T0CL89"/>
<proteinExistence type="inferred from homology"/>
<dbReference type="Proteomes" id="UP000189800">
    <property type="component" value="Unassembled WGS sequence"/>
</dbReference>
<comment type="similarity">
    <text evidence="8">Belongs to the ZipA family.</text>
</comment>
<evidence type="ECO:0000256" key="2">
    <source>
        <dbReference type="ARBA" id="ARBA00022519"/>
    </source>
</evidence>
<evidence type="ECO:0000259" key="11">
    <source>
        <dbReference type="SMART" id="SM00771"/>
    </source>
</evidence>
<evidence type="ECO:0000256" key="1">
    <source>
        <dbReference type="ARBA" id="ARBA00022475"/>
    </source>
</evidence>
<dbReference type="GO" id="GO:0032153">
    <property type="term" value="C:cell division site"/>
    <property type="evidence" value="ECO:0007669"/>
    <property type="project" value="TreeGrafter"/>
</dbReference>
<organism evidence="12 13">
    <name type="scientific">Moraxella pluranimalium</name>
    <dbReference type="NCBI Taxonomy" id="470453"/>
    <lineage>
        <taxon>Bacteria</taxon>
        <taxon>Pseudomonadati</taxon>
        <taxon>Pseudomonadota</taxon>
        <taxon>Gammaproteobacteria</taxon>
        <taxon>Moraxellales</taxon>
        <taxon>Moraxellaceae</taxon>
        <taxon>Moraxella</taxon>
    </lineage>
</organism>
<keyword evidence="2 9" id="KW-0997">Cell inner membrane</keyword>
<protein>
    <recommendedName>
        <fullName evidence="8">Cell division protein ZipA</fullName>
    </recommendedName>
</protein>
<keyword evidence="1 9" id="KW-1003">Cell membrane</keyword>
<evidence type="ECO:0000256" key="10">
    <source>
        <dbReference type="SAM" id="Phobius"/>
    </source>
</evidence>
<evidence type="ECO:0000256" key="4">
    <source>
        <dbReference type="ARBA" id="ARBA00022692"/>
    </source>
</evidence>
<accession>A0A1T0CL89</accession>
<name>A0A1T0CL89_9GAMM</name>
<dbReference type="RefSeq" id="WP_078254662.1">
    <property type="nucleotide sequence ID" value="NZ_MUYU01000021.1"/>
</dbReference>
<dbReference type="SUPFAM" id="SSF64383">
    <property type="entry name" value="Cell-division protein ZipA, C-terminal domain"/>
    <property type="match status" value="1"/>
</dbReference>
<evidence type="ECO:0000256" key="8">
    <source>
        <dbReference type="RuleBase" id="RU003612"/>
    </source>
</evidence>
<evidence type="ECO:0000313" key="12">
    <source>
        <dbReference type="EMBL" id="OOS23085.1"/>
    </source>
</evidence>
<dbReference type="OrthoDB" id="7054914at2"/>
<keyword evidence="5 10" id="KW-1133">Transmembrane helix</keyword>
<dbReference type="Pfam" id="PF04354">
    <property type="entry name" value="ZipA_C"/>
    <property type="match status" value="1"/>
</dbReference>
<dbReference type="PANTHER" id="PTHR38685:SF1">
    <property type="entry name" value="CELL DIVISION PROTEIN ZIPA"/>
    <property type="match status" value="1"/>
</dbReference>
<dbReference type="SMART" id="SM00771">
    <property type="entry name" value="ZipA_C"/>
    <property type="match status" value="1"/>
</dbReference>
<dbReference type="STRING" id="470453.B0680_08430"/>
<dbReference type="EMBL" id="MUYU01000021">
    <property type="protein sequence ID" value="OOS23085.1"/>
    <property type="molecule type" value="Genomic_DNA"/>
</dbReference>
<keyword evidence="6 9" id="KW-0472">Membrane</keyword>
<keyword evidence="7 8" id="KW-0131">Cell cycle</keyword>
<evidence type="ECO:0000256" key="7">
    <source>
        <dbReference type="ARBA" id="ARBA00023306"/>
    </source>
</evidence>
<dbReference type="Gene3D" id="3.30.1400.10">
    <property type="entry name" value="ZipA, C-terminal FtsZ-binding domain"/>
    <property type="match status" value="1"/>
</dbReference>
<evidence type="ECO:0000256" key="5">
    <source>
        <dbReference type="ARBA" id="ARBA00022989"/>
    </source>
</evidence>
<evidence type="ECO:0000256" key="9">
    <source>
        <dbReference type="RuleBase" id="RU003613"/>
    </source>
</evidence>
<dbReference type="PANTHER" id="PTHR38685">
    <property type="entry name" value="CELL DIVISION PROTEIN ZIPA"/>
    <property type="match status" value="1"/>
</dbReference>
<keyword evidence="13" id="KW-1185">Reference proteome</keyword>
<dbReference type="InterPro" id="IPR007449">
    <property type="entry name" value="ZipA_FtsZ-bd_C"/>
</dbReference>
<comment type="function">
    <text evidence="8">Essential cell division protein that stabilizes the FtsZ protofilaments by cross-linking them and that serves as a cytoplasmic membrane anchor for the Z ring. Also required for the recruitment to the septal ring of downstream cell division proteins.</text>
</comment>
<comment type="caution">
    <text evidence="12">The sequence shown here is derived from an EMBL/GenBank/DDBJ whole genome shotgun (WGS) entry which is preliminary data.</text>
</comment>
<gene>
    <name evidence="12" type="ORF">B0680_08430</name>
</gene>
<sequence length="284" mass="31680">MQGSWFWMLLAVAVVLLGIYVFVRGLRLKNDTLENGQPNTKHGLPIIPRDEREFESQDDAPDTQDALSNMAEAMQATPIDTLNTAPVAPAEQTAQPSSTPTAQVVANAPSEKQVQMDQVDNGFHEPSEVLERHLDEQQAYNEANNPLGHYDGMVTIVITPQFGAGISGRKVLEISRNYGLRHGTMNMFHRHEMEDGRGERWFSMMAEDSNGPVAFDLNTLADDHFTGLILFLVFPHNQLLRGYDSMVSTANMLARELNAVLTDENRTLMDDEAFARLRGILSTH</sequence>
<feature type="domain" description="ZipA C-terminal FtsZ-binding" evidence="11">
    <location>
        <begin position="150"/>
        <end position="281"/>
    </location>
</feature>
<evidence type="ECO:0000313" key="13">
    <source>
        <dbReference type="Proteomes" id="UP000189800"/>
    </source>
</evidence>
<evidence type="ECO:0000256" key="6">
    <source>
        <dbReference type="ARBA" id="ARBA00023136"/>
    </source>
</evidence>
<dbReference type="GO" id="GO:0005886">
    <property type="term" value="C:plasma membrane"/>
    <property type="evidence" value="ECO:0007669"/>
    <property type="project" value="UniProtKB-SubCell"/>
</dbReference>
<reference evidence="12 13" key="1">
    <citation type="submission" date="2017-02" db="EMBL/GenBank/DDBJ databases">
        <title>Draft genome sequence of Moraxella pluranimalium CCUG 54913T type strain.</title>
        <authorList>
            <person name="Salva-Serra F."/>
            <person name="Engstrom-Jakobsson H."/>
            <person name="Thorell K."/>
            <person name="Jaen-Luchoro D."/>
            <person name="Gonzales-Siles L."/>
            <person name="Karlsson R."/>
            <person name="Yazdan S."/>
            <person name="Boulund F."/>
            <person name="Johnning A."/>
            <person name="Engstrand L."/>
            <person name="Kristiansson E."/>
            <person name="Moore E."/>
        </authorList>
    </citation>
    <scope>NUCLEOTIDE SEQUENCE [LARGE SCALE GENOMIC DNA]</scope>
    <source>
        <strain evidence="12 13">CCUG 54913</strain>
    </source>
</reference>
<keyword evidence="3 8" id="KW-0132">Cell division</keyword>
<comment type="subcellular location">
    <subcellularLocation>
        <location evidence="9">Cell inner membrane</location>
        <topology evidence="9">Single-pass type I membrane protein</topology>
    </subcellularLocation>
</comment>